<gene>
    <name evidence="4" type="ORF">A2370_02025</name>
</gene>
<feature type="coiled-coil region" evidence="1">
    <location>
        <begin position="90"/>
        <end position="121"/>
    </location>
</feature>
<organism evidence="4 5">
    <name type="scientific">Candidatus Vogelbacteria bacterium RIFOXYB1_FULL_42_16</name>
    <dbReference type="NCBI Taxonomy" id="1802436"/>
    <lineage>
        <taxon>Bacteria</taxon>
        <taxon>Candidatus Vogeliibacteriota</taxon>
    </lineage>
</organism>
<dbReference type="STRING" id="1802436.A2370_02025"/>
<evidence type="ECO:0000313" key="5">
    <source>
        <dbReference type="Proteomes" id="UP000176222"/>
    </source>
</evidence>
<keyword evidence="1" id="KW-0175">Coiled coil</keyword>
<accession>A0A1G2QBU3</accession>
<dbReference type="Proteomes" id="UP000176222">
    <property type="component" value="Unassembled WGS sequence"/>
</dbReference>
<evidence type="ECO:0000313" key="4">
    <source>
        <dbReference type="EMBL" id="OHA57928.1"/>
    </source>
</evidence>
<feature type="chain" id="PRO_5009584049" description="DUF5667 domain-containing protein" evidence="3">
    <location>
        <begin position="22"/>
        <end position="214"/>
    </location>
</feature>
<protein>
    <recommendedName>
        <fullName evidence="6">DUF5667 domain-containing protein</fullName>
    </recommendedName>
</protein>
<feature type="region of interest" description="Disordered" evidence="2">
    <location>
        <begin position="45"/>
        <end position="68"/>
    </location>
</feature>
<evidence type="ECO:0000256" key="1">
    <source>
        <dbReference type="SAM" id="Coils"/>
    </source>
</evidence>
<comment type="caution">
    <text evidence="4">The sequence shown here is derived from an EMBL/GenBank/DDBJ whole genome shotgun (WGS) entry which is preliminary data.</text>
</comment>
<dbReference type="AlphaFoldDB" id="A0A1G2QBU3"/>
<keyword evidence="3" id="KW-0732">Signal</keyword>
<dbReference type="EMBL" id="MHTH01000020">
    <property type="protein sequence ID" value="OHA57928.1"/>
    <property type="molecule type" value="Genomic_DNA"/>
</dbReference>
<evidence type="ECO:0000256" key="2">
    <source>
        <dbReference type="SAM" id="MobiDB-lite"/>
    </source>
</evidence>
<proteinExistence type="predicted"/>
<evidence type="ECO:0008006" key="6">
    <source>
        <dbReference type="Google" id="ProtNLM"/>
    </source>
</evidence>
<feature type="compositionally biased region" description="Basic and acidic residues" evidence="2">
    <location>
        <begin position="45"/>
        <end position="55"/>
    </location>
</feature>
<sequence>MKRTSFLIVSLLVLTPFLVGAQGQPDRDGRNEWRNKMNEFREKVKEERQNLKDQRPTTTPSANPLKKPLIRPALGNRAVINSTEKLGIYVDSLLQRLEKQINNINNLISRTEKRAQEMSANGQDVTAVNTKLTEAKTALTGAKAELATVPAKLVEWRNTYLNTASTSASSTPARIKVAGMAKELVKSVISKMRDAHAKTVEAITMIKKFNNPNQ</sequence>
<feature type="signal peptide" evidence="3">
    <location>
        <begin position="1"/>
        <end position="21"/>
    </location>
</feature>
<name>A0A1G2QBU3_9BACT</name>
<evidence type="ECO:0000256" key="3">
    <source>
        <dbReference type="SAM" id="SignalP"/>
    </source>
</evidence>
<reference evidence="4 5" key="1">
    <citation type="journal article" date="2016" name="Nat. Commun.">
        <title>Thousands of microbial genomes shed light on interconnected biogeochemical processes in an aquifer system.</title>
        <authorList>
            <person name="Anantharaman K."/>
            <person name="Brown C.T."/>
            <person name="Hug L.A."/>
            <person name="Sharon I."/>
            <person name="Castelle C.J."/>
            <person name="Probst A.J."/>
            <person name="Thomas B.C."/>
            <person name="Singh A."/>
            <person name="Wilkins M.J."/>
            <person name="Karaoz U."/>
            <person name="Brodie E.L."/>
            <person name="Williams K.H."/>
            <person name="Hubbard S.S."/>
            <person name="Banfield J.F."/>
        </authorList>
    </citation>
    <scope>NUCLEOTIDE SEQUENCE [LARGE SCALE GENOMIC DNA]</scope>
</reference>